<keyword evidence="4" id="KW-1185">Reference proteome</keyword>
<dbReference type="SUPFAM" id="SSF53800">
    <property type="entry name" value="Chelatase"/>
    <property type="match status" value="2"/>
</dbReference>
<dbReference type="PANTHER" id="PTHR33542:SF3">
    <property type="entry name" value="SIROHYDROCHLORIN FERROCHELATASE, CHLOROPLASTIC"/>
    <property type="match status" value="1"/>
</dbReference>
<dbReference type="InterPro" id="IPR050963">
    <property type="entry name" value="Sirohydro_Cobaltochel/CbiX"/>
</dbReference>
<dbReference type="CDD" id="cd03416">
    <property type="entry name" value="CbiX_SirB_N"/>
    <property type="match status" value="1"/>
</dbReference>
<dbReference type="Proteomes" id="UP001255416">
    <property type="component" value="Unassembled WGS sequence"/>
</dbReference>
<protein>
    <submittedName>
        <fullName evidence="3">CbiX/SirB N-terminal domain-containing protein</fullName>
    </submittedName>
</protein>
<name>A0ABU3VI19_9RHOB</name>
<dbReference type="PANTHER" id="PTHR33542">
    <property type="entry name" value="SIROHYDROCHLORIN FERROCHELATASE, CHLOROPLASTIC"/>
    <property type="match status" value="1"/>
</dbReference>
<dbReference type="RefSeq" id="WP_316779760.1">
    <property type="nucleotide sequence ID" value="NZ_JASMWN010000017.1"/>
</dbReference>
<gene>
    <name evidence="3" type="ORF">QO231_18345</name>
</gene>
<keyword evidence="1" id="KW-0479">Metal-binding</keyword>
<accession>A0ABU3VI19</accession>
<organism evidence="3 4">
    <name type="scientific">Sedimentitalea todarodis</name>
    <dbReference type="NCBI Taxonomy" id="1631240"/>
    <lineage>
        <taxon>Bacteria</taxon>
        <taxon>Pseudomonadati</taxon>
        <taxon>Pseudomonadota</taxon>
        <taxon>Alphaproteobacteria</taxon>
        <taxon>Rhodobacterales</taxon>
        <taxon>Paracoccaceae</taxon>
        <taxon>Sedimentitalea</taxon>
    </lineage>
</organism>
<evidence type="ECO:0000256" key="2">
    <source>
        <dbReference type="ARBA" id="ARBA00023239"/>
    </source>
</evidence>
<sequence length="251" mass="26204">MTRVKTSEAVIGGNHASPGAIIVSHGQPSDPDPAETILAGLAARIAALMPGWTIASATLAKPGALETAAGQAGADALVYPLFMTDGWFTRTTLPKRLGRANAQILPPLGTDPALRDVAIRYLDAELAQQGWLAKDTSLIVASHGSGKSRNSARDTERFAQALAARMQFADIRAGYIEEPPFLKDAAQLGTSQAICLPFFAAEGGHVIEDIPEALDKAGFSGLRLPPIGTHSRIPAMIASALHNAARQLTGA</sequence>
<dbReference type="Gene3D" id="3.40.50.1400">
    <property type="match status" value="2"/>
</dbReference>
<reference evidence="4" key="1">
    <citation type="submission" date="2023-05" db="EMBL/GenBank/DDBJ databases">
        <title>Sedimentitalea sp. nov. JM2-8.</title>
        <authorList>
            <person name="Huang J."/>
        </authorList>
    </citation>
    <scope>NUCLEOTIDE SEQUENCE [LARGE SCALE GENOMIC DNA]</scope>
    <source>
        <strain evidence="4">KHS03</strain>
    </source>
</reference>
<proteinExistence type="predicted"/>
<evidence type="ECO:0000256" key="1">
    <source>
        <dbReference type="ARBA" id="ARBA00022723"/>
    </source>
</evidence>
<dbReference type="EMBL" id="JASMWN010000017">
    <property type="protein sequence ID" value="MDU9005795.1"/>
    <property type="molecule type" value="Genomic_DNA"/>
</dbReference>
<dbReference type="Pfam" id="PF01903">
    <property type="entry name" value="CbiX"/>
    <property type="match status" value="1"/>
</dbReference>
<comment type="caution">
    <text evidence="3">The sequence shown here is derived from an EMBL/GenBank/DDBJ whole genome shotgun (WGS) entry which is preliminary data.</text>
</comment>
<evidence type="ECO:0000313" key="3">
    <source>
        <dbReference type="EMBL" id="MDU9005795.1"/>
    </source>
</evidence>
<keyword evidence="2" id="KW-0456">Lyase</keyword>
<dbReference type="InterPro" id="IPR002762">
    <property type="entry name" value="CbiX-like"/>
</dbReference>
<evidence type="ECO:0000313" key="4">
    <source>
        <dbReference type="Proteomes" id="UP001255416"/>
    </source>
</evidence>